<dbReference type="AlphaFoldDB" id="A0A7M1AWW3"/>
<accession>A0A7M1AWW3</accession>
<dbReference type="EMBL" id="CP041165">
    <property type="protein sequence ID" value="QOP41806.1"/>
    <property type="molecule type" value="Genomic_DNA"/>
</dbReference>
<dbReference type="KEGG" id="smax:FJR03_08690"/>
<organism evidence="1 2">
    <name type="scientific">Sulfurimonas marina</name>
    <dbReference type="NCBI Taxonomy" id="2590551"/>
    <lineage>
        <taxon>Bacteria</taxon>
        <taxon>Pseudomonadati</taxon>
        <taxon>Campylobacterota</taxon>
        <taxon>Epsilonproteobacteria</taxon>
        <taxon>Campylobacterales</taxon>
        <taxon>Sulfurimonadaceae</taxon>
        <taxon>Sulfurimonas</taxon>
    </lineage>
</organism>
<proteinExistence type="predicted"/>
<keyword evidence="2" id="KW-1185">Reference proteome</keyword>
<dbReference type="Proteomes" id="UP000593910">
    <property type="component" value="Chromosome"/>
</dbReference>
<name>A0A7M1AWW3_9BACT</name>
<evidence type="ECO:0000313" key="2">
    <source>
        <dbReference type="Proteomes" id="UP000593910"/>
    </source>
</evidence>
<protein>
    <submittedName>
        <fullName evidence="1">Uncharacterized protein</fullName>
    </submittedName>
</protein>
<gene>
    <name evidence="1" type="ORF">FJR03_08690</name>
</gene>
<reference evidence="1 2" key="1">
    <citation type="submission" date="2019-06" db="EMBL/GenBank/DDBJ databases">
        <title>Sulfurimonas gotlandica sp. nov., a chemoautotrophic and psychrotolerant epsilonproteobacterium isolated from a pelagic redoxcline, and an emended description of the genus Sulfurimonas.</title>
        <authorList>
            <person name="Wang S."/>
            <person name="Jiang L."/>
            <person name="Shao Z."/>
        </authorList>
    </citation>
    <scope>NUCLEOTIDE SEQUENCE [LARGE SCALE GENOMIC DNA]</scope>
    <source>
        <strain evidence="1 2">B2</strain>
    </source>
</reference>
<evidence type="ECO:0000313" key="1">
    <source>
        <dbReference type="EMBL" id="QOP41806.1"/>
    </source>
</evidence>
<sequence>MDKDYINNFQGSPDYDHMSLDEFLTFHNVPEYLNEYMTDKNCKKLSTLFFVSSMISNHIAHIAIGNYRVIHDKEQFKTPYINALQTLREFNNYYDEDILLALEKIEDIIHYKAISLNKHNVQNKNKWLSELINAGYTKTKAKQIIIELTDYHKKNLQA</sequence>
<dbReference type="RefSeq" id="WP_193113127.1">
    <property type="nucleotide sequence ID" value="NZ_CP041165.1"/>
</dbReference>